<sequence>MIHMDANAPNLPRTARFAPALALGGALFLGLSGCAGNRTADDTPGSAPSVTDTAGRNSPASAADGLRIDGQGRPGVRTAGFTGNSNSGGGGGGDASSSASAAPAGAPLTLLYPTGERSTSSLLVEKQLPAEVALDKPFDYMIKVTNLTGEPIDGVVVNEPVPDHMEIRSATPEPSSESGGEAKWNLNLAANASQTIRVSAVANEAKPIRQCSTVSYDPTLCSQLAVVSPALNLALRAPETTLQCAGYEVIYAVSNDGTGTARGVVVREALPAGVTLDGGESEVRIDVGDVPAGKTLEFKRVVRPSTTGSVELAGEATGANGLSAEADAVTTAVTEARLEITAEAPEMRFIGRPFTHTYTVKNIGDGPAPRTVVTVVVPPSVTIASVDNGGTRSGERGAVTWQLNELAAGAERTVSLDLSGTQRAPVRTTAAARADCAAEATAQAETDLQGIPALLMEVVDEVDPVTVGDETVYVITVTNQGSARDTNVSIVCELEDSMSFVSGTGSSEVTAEGGTVTMQSVPELAPGDASTWRLTVKAESKADARFQVTMNSDQLGRPVSETESTNLYE</sequence>
<dbReference type="Pfam" id="PF01345">
    <property type="entry name" value="DUF11"/>
    <property type="match status" value="3"/>
</dbReference>
<organism evidence="3 4">
    <name type="scientific">Phycisphaera mikurensis (strain NBRC 102666 / KCTC 22515 / FYK2301M01)</name>
    <dbReference type="NCBI Taxonomy" id="1142394"/>
    <lineage>
        <taxon>Bacteria</taxon>
        <taxon>Pseudomonadati</taxon>
        <taxon>Planctomycetota</taxon>
        <taxon>Phycisphaerae</taxon>
        <taxon>Phycisphaerales</taxon>
        <taxon>Phycisphaeraceae</taxon>
        <taxon>Phycisphaera</taxon>
    </lineage>
</organism>
<dbReference type="PANTHER" id="PTHR34819:SF3">
    <property type="entry name" value="CELL SURFACE PROTEIN"/>
    <property type="match status" value="1"/>
</dbReference>
<feature type="domain" description="DUF11" evidence="2">
    <location>
        <begin position="340"/>
        <end position="433"/>
    </location>
</feature>
<dbReference type="KEGG" id="phm:PSMK_30390"/>
<feature type="compositionally biased region" description="Polar residues" evidence="1">
    <location>
        <begin position="46"/>
        <end position="60"/>
    </location>
</feature>
<dbReference type="Proteomes" id="UP000007881">
    <property type="component" value="Chromosome"/>
</dbReference>
<evidence type="ECO:0000256" key="1">
    <source>
        <dbReference type="SAM" id="MobiDB-lite"/>
    </source>
</evidence>
<dbReference type="eggNOG" id="COG1361">
    <property type="taxonomic scope" value="Bacteria"/>
</dbReference>
<dbReference type="PANTHER" id="PTHR34819">
    <property type="entry name" value="LARGE CYSTEINE-RICH PERIPLASMIC PROTEIN OMCB"/>
    <property type="match status" value="1"/>
</dbReference>
<feature type="region of interest" description="Disordered" evidence="1">
    <location>
        <begin position="39"/>
        <end position="102"/>
    </location>
</feature>
<reference evidence="3 4" key="1">
    <citation type="submission" date="2012-02" db="EMBL/GenBank/DDBJ databases">
        <title>Complete genome sequence of Phycisphaera mikurensis NBRC 102666.</title>
        <authorList>
            <person name="Ankai A."/>
            <person name="Hosoyama A."/>
            <person name="Terui Y."/>
            <person name="Sekine M."/>
            <person name="Fukai R."/>
            <person name="Kato Y."/>
            <person name="Nakamura S."/>
            <person name="Yamada-Narita S."/>
            <person name="Kawakoshi A."/>
            <person name="Fukunaga Y."/>
            <person name="Yamazaki S."/>
            <person name="Fujita N."/>
        </authorList>
    </citation>
    <scope>NUCLEOTIDE SEQUENCE [LARGE SCALE GENOMIC DNA]</scope>
    <source>
        <strain evidence="4">NBRC 102666 / KCTC 22515 / FYK2301M01</strain>
    </source>
</reference>
<dbReference type="InterPro" id="IPR047589">
    <property type="entry name" value="DUF11_rpt"/>
</dbReference>
<evidence type="ECO:0000259" key="2">
    <source>
        <dbReference type="Pfam" id="PF01345"/>
    </source>
</evidence>
<dbReference type="InterPro" id="IPR001434">
    <property type="entry name" value="OmcB-like_DUF11"/>
</dbReference>
<evidence type="ECO:0000313" key="4">
    <source>
        <dbReference type="Proteomes" id="UP000007881"/>
    </source>
</evidence>
<evidence type="ECO:0000313" key="3">
    <source>
        <dbReference type="EMBL" id="BAM05198.1"/>
    </source>
</evidence>
<dbReference type="Gene3D" id="2.60.40.10">
    <property type="entry name" value="Immunoglobulins"/>
    <property type="match status" value="2"/>
</dbReference>
<dbReference type="InterPro" id="IPR013783">
    <property type="entry name" value="Ig-like_fold"/>
</dbReference>
<dbReference type="InterPro" id="IPR051172">
    <property type="entry name" value="Chlamydia_OmcB"/>
</dbReference>
<accession>I0IIW0</accession>
<keyword evidence="4" id="KW-1185">Reference proteome</keyword>
<feature type="domain" description="DUF11" evidence="2">
    <location>
        <begin position="126"/>
        <end position="216"/>
    </location>
</feature>
<feature type="domain" description="DUF11" evidence="2">
    <location>
        <begin position="463"/>
        <end position="554"/>
    </location>
</feature>
<name>I0IIW0_PHYMF</name>
<protein>
    <recommendedName>
        <fullName evidence="2">DUF11 domain-containing protein</fullName>
    </recommendedName>
</protein>
<dbReference type="NCBIfam" id="TIGR01451">
    <property type="entry name" value="B_ant_repeat"/>
    <property type="match status" value="1"/>
</dbReference>
<gene>
    <name evidence="3" type="ordered locus">PSMK_30390</name>
</gene>
<dbReference type="EMBL" id="AP012338">
    <property type="protein sequence ID" value="BAM05198.1"/>
    <property type="molecule type" value="Genomic_DNA"/>
</dbReference>
<dbReference type="HOGENOM" id="CLU_029611_0_0_0"/>
<proteinExistence type="predicted"/>
<dbReference type="STRING" id="1142394.PSMK_30390"/>
<dbReference type="AlphaFoldDB" id="I0IIW0"/>